<dbReference type="InterPro" id="IPR036397">
    <property type="entry name" value="RNaseH_sf"/>
</dbReference>
<name>A0AAN9E2X9_CROPI</name>
<proteinExistence type="predicted"/>
<dbReference type="CDD" id="cd06222">
    <property type="entry name" value="RNase_H_like"/>
    <property type="match status" value="1"/>
</dbReference>
<dbReference type="InterPro" id="IPR012337">
    <property type="entry name" value="RNaseH-like_sf"/>
</dbReference>
<gene>
    <name evidence="2" type="ORF">RIF29_38752</name>
</gene>
<dbReference type="GO" id="GO:0004523">
    <property type="term" value="F:RNA-DNA hybrid ribonuclease activity"/>
    <property type="evidence" value="ECO:0007669"/>
    <property type="project" value="InterPro"/>
</dbReference>
<keyword evidence="3" id="KW-1185">Reference proteome</keyword>
<sequence>MLAMGCAKVNGHGICLDASSVRKWRLIRDHIGNWVSGFSDNSRNGAELLAVLLAIKHGLDLAWSHGFRDVIVESYSLEAVQVLNDAINIQFHLMADVISAVEAFCKGTGKSSVAISVVICEANMAADYFAKTSSDVPQRFQLWEVPPSGVSAILQQDLGEVYLFWENFCCFSNDQKKELNWYLFRQSSSQDNGHRNPHINI</sequence>
<dbReference type="InterPro" id="IPR002156">
    <property type="entry name" value="RNaseH_domain"/>
</dbReference>
<dbReference type="InterPro" id="IPR044730">
    <property type="entry name" value="RNase_H-like_dom_plant"/>
</dbReference>
<dbReference type="EMBL" id="JAYWIO010000008">
    <property type="protein sequence ID" value="KAK7243938.1"/>
    <property type="molecule type" value="Genomic_DNA"/>
</dbReference>
<accession>A0AAN9E2X9</accession>
<dbReference type="InterPro" id="IPR053151">
    <property type="entry name" value="RNase_H-like"/>
</dbReference>
<dbReference type="GO" id="GO:0003676">
    <property type="term" value="F:nucleic acid binding"/>
    <property type="evidence" value="ECO:0007669"/>
    <property type="project" value="InterPro"/>
</dbReference>
<feature type="domain" description="RNase H type-1" evidence="1">
    <location>
        <begin position="26"/>
        <end position="132"/>
    </location>
</feature>
<dbReference type="SUPFAM" id="SSF53098">
    <property type="entry name" value="Ribonuclease H-like"/>
    <property type="match status" value="1"/>
</dbReference>
<dbReference type="Pfam" id="PF13456">
    <property type="entry name" value="RVT_3"/>
    <property type="match status" value="1"/>
</dbReference>
<dbReference type="Proteomes" id="UP001372338">
    <property type="component" value="Unassembled WGS sequence"/>
</dbReference>
<comment type="caution">
    <text evidence="2">The sequence shown here is derived from an EMBL/GenBank/DDBJ whole genome shotgun (WGS) entry which is preliminary data.</text>
</comment>
<organism evidence="2 3">
    <name type="scientific">Crotalaria pallida</name>
    <name type="common">Smooth rattlebox</name>
    <name type="synonym">Crotalaria striata</name>
    <dbReference type="NCBI Taxonomy" id="3830"/>
    <lineage>
        <taxon>Eukaryota</taxon>
        <taxon>Viridiplantae</taxon>
        <taxon>Streptophyta</taxon>
        <taxon>Embryophyta</taxon>
        <taxon>Tracheophyta</taxon>
        <taxon>Spermatophyta</taxon>
        <taxon>Magnoliopsida</taxon>
        <taxon>eudicotyledons</taxon>
        <taxon>Gunneridae</taxon>
        <taxon>Pentapetalae</taxon>
        <taxon>rosids</taxon>
        <taxon>fabids</taxon>
        <taxon>Fabales</taxon>
        <taxon>Fabaceae</taxon>
        <taxon>Papilionoideae</taxon>
        <taxon>50 kb inversion clade</taxon>
        <taxon>genistoids sensu lato</taxon>
        <taxon>core genistoids</taxon>
        <taxon>Crotalarieae</taxon>
        <taxon>Crotalaria</taxon>
    </lineage>
</organism>
<dbReference type="Gene3D" id="3.30.420.10">
    <property type="entry name" value="Ribonuclease H-like superfamily/Ribonuclease H"/>
    <property type="match status" value="1"/>
</dbReference>
<dbReference type="PANTHER" id="PTHR47723:SF19">
    <property type="entry name" value="POLYNUCLEOTIDYL TRANSFERASE, RIBONUCLEASE H-LIKE SUPERFAMILY PROTEIN"/>
    <property type="match status" value="1"/>
</dbReference>
<dbReference type="AlphaFoldDB" id="A0AAN9E2X9"/>
<evidence type="ECO:0000313" key="2">
    <source>
        <dbReference type="EMBL" id="KAK7243938.1"/>
    </source>
</evidence>
<dbReference type="PANTHER" id="PTHR47723">
    <property type="entry name" value="OS05G0353850 PROTEIN"/>
    <property type="match status" value="1"/>
</dbReference>
<evidence type="ECO:0000313" key="3">
    <source>
        <dbReference type="Proteomes" id="UP001372338"/>
    </source>
</evidence>
<protein>
    <recommendedName>
        <fullName evidence="1">RNase H type-1 domain-containing protein</fullName>
    </recommendedName>
</protein>
<evidence type="ECO:0000259" key="1">
    <source>
        <dbReference type="Pfam" id="PF13456"/>
    </source>
</evidence>
<reference evidence="2 3" key="1">
    <citation type="submission" date="2024-01" db="EMBL/GenBank/DDBJ databases">
        <title>The genomes of 5 underutilized Papilionoideae crops provide insights into root nodulation and disease resistanc.</title>
        <authorList>
            <person name="Yuan L."/>
        </authorList>
    </citation>
    <scope>NUCLEOTIDE SEQUENCE [LARGE SCALE GENOMIC DNA]</scope>
    <source>
        <strain evidence="2">ZHUSHIDOU_FW_LH</strain>
        <tissue evidence="2">Leaf</tissue>
    </source>
</reference>